<comment type="caution">
    <text evidence="4">The sequence shown here is derived from an EMBL/GenBank/DDBJ whole genome shotgun (WGS) entry which is preliminary data.</text>
</comment>
<evidence type="ECO:0000313" key="4">
    <source>
        <dbReference type="EMBL" id="GCC17301.1"/>
    </source>
</evidence>
<dbReference type="Proteomes" id="UP000287033">
    <property type="component" value="Unassembled WGS sequence"/>
</dbReference>
<sequence length="238" mass="27096">MLWASILLILFASVNMTLEVCIEAHIGKPVNITIPECKKGSMTPTLTKGIQDLICKDLECNRTFKATFICNKYYNLYIPSVSKNNISEYWLVCGKDQIKIVLKRGCPPLETSDTPEQNHHKQFNITQGCPPLETSDTPEQDHHKQFNTTQGNRTTSDESDSSTMAPELIVIIVIGTIGIIGTTIGCCVLKHRYPQVWNNICSQHMVRRHRDQETDQHSYELRCVDRMYTVLVHEEISD</sequence>
<evidence type="ECO:0000256" key="3">
    <source>
        <dbReference type="SAM" id="SignalP"/>
    </source>
</evidence>
<evidence type="ECO:0000256" key="1">
    <source>
        <dbReference type="SAM" id="MobiDB-lite"/>
    </source>
</evidence>
<dbReference type="EMBL" id="BEZZ01001305">
    <property type="protein sequence ID" value="GCC17301.1"/>
    <property type="molecule type" value="Genomic_DNA"/>
</dbReference>
<feature type="region of interest" description="Disordered" evidence="1">
    <location>
        <begin position="128"/>
        <end position="161"/>
    </location>
</feature>
<keyword evidence="2" id="KW-0472">Membrane</keyword>
<protein>
    <submittedName>
        <fullName evidence="4">Uncharacterized protein</fullName>
    </submittedName>
</protein>
<organism evidence="4 5">
    <name type="scientific">Chiloscyllium punctatum</name>
    <name type="common">Brownbanded bambooshark</name>
    <name type="synonym">Hemiscyllium punctatum</name>
    <dbReference type="NCBI Taxonomy" id="137246"/>
    <lineage>
        <taxon>Eukaryota</taxon>
        <taxon>Metazoa</taxon>
        <taxon>Chordata</taxon>
        <taxon>Craniata</taxon>
        <taxon>Vertebrata</taxon>
        <taxon>Chondrichthyes</taxon>
        <taxon>Elasmobranchii</taxon>
        <taxon>Galeomorphii</taxon>
        <taxon>Galeoidea</taxon>
        <taxon>Orectolobiformes</taxon>
        <taxon>Hemiscylliidae</taxon>
        <taxon>Chiloscyllium</taxon>
    </lineage>
</organism>
<evidence type="ECO:0000256" key="2">
    <source>
        <dbReference type="SAM" id="Phobius"/>
    </source>
</evidence>
<keyword evidence="2" id="KW-1133">Transmembrane helix</keyword>
<reference evidence="4 5" key="1">
    <citation type="journal article" date="2018" name="Nat. Ecol. Evol.">
        <title>Shark genomes provide insights into elasmobranch evolution and the origin of vertebrates.</title>
        <authorList>
            <person name="Hara Y"/>
            <person name="Yamaguchi K"/>
            <person name="Onimaru K"/>
            <person name="Kadota M"/>
            <person name="Koyanagi M"/>
            <person name="Keeley SD"/>
            <person name="Tatsumi K"/>
            <person name="Tanaka K"/>
            <person name="Motone F"/>
            <person name="Kageyama Y"/>
            <person name="Nozu R"/>
            <person name="Adachi N"/>
            <person name="Nishimura O"/>
            <person name="Nakagawa R"/>
            <person name="Tanegashima C"/>
            <person name="Kiyatake I"/>
            <person name="Matsumoto R"/>
            <person name="Murakumo K"/>
            <person name="Nishida K"/>
            <person name="Terakita A"/>
            <person name="Kuratani S"/>
            <person name="Sato K"/>
            <person name="Hyodo S Kuraku.S."/>
        </authorList>
    </citation>
    <scope>NUCLEOTIDE SEQUENCE [LARGE SCALE GENOMIC DNA]</scope>
</reference>
<evidence type="ECO:0000313" key="5">
    <source>
        <dbReference type="Proteomes" id="UP000287033"/>
    </source>
</evidence>
<name>A0A401RGN9_CHIPU</name>
<keyword evidence="3" id="KW-0732">Signal</keyword>
<keyword evidence="2" id="KW-0812">Transmembrane</keyword>
<gene>
    <name evidence="4" type="ORF">chiPu_0017513</name>
</gene>
<accession>A0A401RGN9</accession>
<feature type="chain" id="PRO_5019438564" evidence="3">
    <location>
        <begin position="20"/>
        <end position="238"/>
    </location>
</feature>
<feature type="transmembrane region" description="Helical" evidence="2">
    <location>
        <begin position="168"/>
        <end position="189"/>
    </location>
</feature>
<proteinExistence type="predicted"/>
<feature type="signal peptide" evidence="3">
    <location>
        <begin position="1"/>
        <end position="19"/>
    </location>
</feature>
<dbReference type="AlphaFoldDB" id="A0A401RGN9"/>
<keyword evidence="5" id="KW-1185">Reference proteome</keyword>